<keyword evidence="6" id="KW-0539">Nucleus</keyword>
<dbReference type="Pfam" id="PF09384">
    <property type="entry name" value="UTP15_C"/>
    <property type="match status" value="1"/>
</dbReference>
<evidence type="ECO:0000256" key="2">
    <source>
        <dbReference type="ARBA" id="ARBA00018260"/>
    </source>
</evidence>
<dbReference type="SMART" id="SM00320">
    <property type="entry name" value="WD40"/>
    <property type="match status" value="7"/>
</dbReference>
<keyword evidence="5" id="KW-0677">Repeat</keyword>
<evidence type="ECO:0000256" key="4">
    <source>
        <dbReference type="ARBA" id="ARBA00022574"/>
    </source>
</evidence>
<evidence type="ECO:0000259" key="10">
    <source>
        <dbReference type="Pfam" id="PF09384"/>
    </source>
</evidence>
<keyword evidence="3" id="KW-0698">rRNA processing</keyword>
<dbReference type="InterPro" id="IPR036322">
    <property type="entry name" value="WD40_repeat_dom_sf"/>
</dbReference>
<name>A0A7R9AKT9_TIMSH</name>
<evidence type="ECO:0000313" key="11">
    <source>
        <dbReference type="EMBL" id="CAD7255865.1"/>
    </source>
</evidence>
<gene>
    <name evidence="11" type="ORF">TSIB3V08_LOCUS157</name>
</gene>
<evidence type="ECO:0000256" key="7">
    <source>
        <dbReference type="ARBA" id="ARBA00045437"/>
    </source>
</evidence>
<comment type="subcellular location">
    <subcellularLocation>
        <location evidence="1">Nucleus</location>
        <location evidence="1">Nucleolus</location>
    </subcellularLocation>
</comment>
<reference evidence="11" key="1">
    <citation type="submission" date="2020-11" db="EMBL/GenBank/DDBJ databases">
        <authorList>
            <person name="Tran Van P."/>
        </authorList>
    </citation>
    <scope>NUCLEOTIDE SEQUENCE</scope>
</reference>
<evidence type="ECO:0000256" key="6">
    <source>
        <dbReference type="ARBA" id="ARBA00023242"/>
    </source>
</evidence>
<evidence type="ECO:0000256" key="9">
    <source>
        <dbReference type="SAM" id="MobiDB-lite"/>
    </source>
</evidence>
<protein>
    <recommendedName>
        <fullName evidence="2">U3 small nucleolar RNA-associated protein 15 homolog</fullName>
    </recommendedName>
</protein>
<dbReference type="EMBL" id="OC000042">
    <property type="protein sequence ID" value="CAD7255865.1"/>
    <property type="molecule type" value="Genomic_DNA"/>
</dbReference>
<dbReference type="GO" id="GO:0006364">
    <property type="term" value="P:rRNA processing"/>
    <property type="evidence" value="ECO:0007669"/>
    <property type="project" value="UniProtKB-KW"/>
</dbReference>
<evidence type="ECO:0000256" key="8">
    <source>
        <dbReference type="PROSITE-ProRule" id="PRU00221"/>
    </source>
</evidence>
<feature type="repeat" description="WD" evidence="8">
    <location>
        <begin position="152"/>
        <end position="194"/>
    </location>
</feature>
<keyword evidence="4 8" id="KW-0853">WD repeat</keyword>
<accession>A0A7R9AKT9</accession>
<dbReference type="SUPFAM" id="SSF50978">
    <property type="entry name" value="WD40 repeat-like"/>
    <property type="match status" value="1"/>
</dbReference>
<feature type="repeat" description="WD" evidence="8">
    <location>
        <begin position="236"/>
        <end position="277"/>
    </location>
</feature>
<dbReference type="PROSITE" id="PS50294">
    <property type="entry name" value="WD_REPEATS_REGION"/>
    <property type="match status" value="2"/>
</dbReference>
<organism evidence="11">
    <name type="scientific">Timema shepardi</name>
    <name type="common">Walking stick</name>
    <dbReference type="NCBI Taxonomy" id="629360"/>
    <lineage>
        <taxon>Eukaryota</taxon>
        <taxon>Metazoa</taxon>
        <taxon>Ecdysozoa</taxon>
        <taxon>Arthropoda</taxon>
        <taxon>Hexapoda</taxon>
        <taxon>Insecta</taxon>
        <taxon>Pterygota</taxon>
        <taxon>Neoptera</taxon>
        <taxon>Polyneoptera</taxon>
        <taxon>Phasmatodea</taxon>
        <taxon>Timematodea</taxon>
        <taxon>Timematoidea</taxon>
        <taxon>Timematidae</taxon>
        <taxon>Timema</taxon>
    </lineage>
</organism>
<dbReference type="Gene3D" id="2.130.10.10">
    <property type="entry name" value="YVTN repeat-like/Quinoprotein amine dehydrogenase"/>
    <property type="match status" value="2"/>
</dbReference>
<dbReference type="Pfam" id="PF00400">
    <property type="entry name" value="WD40"/>
    <property type="match status" value="4"/>
</dbReference>
<evidence type="ECO:0000256" key="1">
    <source>
        <dbReference type="ARBA" id="ARBA00004604"/>
    </source>
</evidence>
<feature type="domain" description="U3 small nucleolar RNA-associated protein 15 C-terminal" evidence="10">
    <location>
        <begin position="335"/>
        <end position="479"/>
    </location>
</feature>
<feature type="repeat" description="WD" evidence="8">
    <location>
        <begin position="110"/>
        <end position="151"/>
    </location>
</feature>
<dbReference type="PANTHER" id="PTHR19924">
    <property type="entry name" value="UTP15 U3 SMALL NUCLEOLAR RNA-ASSOCIATED PROTEIN 15 FAMILY MEMBER"/>
    <property type="match status" value="1"/>
</dbReference>
<sequence length="514" mass="56979">MFTSAPCKNQSSSSPPELQFLLVPVLVKEFGPIDYIDFSPAEPHYFAVTCSVRVQIYNSITKLVSKNLNRFQETAYGGSFRPDGKLLCAGGEESHVKLFDVSSKSLLRVFKGHSSAVHRCFFTLDKTHIASFSDDKTVRVWDIPSEKAISSFSGHTDYVRAGAVSPVSPDIVLSGGYDNHVRMFDTRTNSEVFVVDHGAPVESVLFLPTGGLFLSAGGTEIRVWDALSGGRLREKISHHHKTVTCLALASENKRLMSGSLDRHVKIYDMATFQVVHTLDYPNAVLSLGVSAGDEAVVAGMVDGLVSISRQEDEPRPSKRDRRKASFRYAPDNLQQPSTDLVVAEEVHALHAKHDAYFRKFQYTKALDSVLLPYVVNKTPHVTVSIMQELIRRKGLRTALASREVKSLCTILRFIIRYIGDNRFTRTLIDVTNVFLDVYEDNIEQSSEVITLLEYLKDILKEEEKLTEQLTSLEGALHLLLSVAAAGNFQAPDSVNTKLLQPSLSAQSNSVINVA</sequence>
<comment type="function">
    <text evidence="7">Ribosome biogenesis factor. Involved in nucleolar processing of pre-18S ribosomal RNA. Required for optimal pre-ribosomal RNA transcription by RNA polymerase I. Part of the small subunit (SSU) processome, first precursor of the small eukaryotic ribosomal subunit. During the assembly of the SSU processome in the nucleolus, many ribosome biogenesis factors, an RNA chaperone and ribosomal proteins associate with the nascent pre-rRNA and work in concert to generate RNA folding, modifications, rearrangements and cleavage as well as targeted degradation of pre-ribosomal RNA by the RNA exosome.</text>
</comment>
<evidence type="ECO:0000256" key="3">
    <source>
        <dbReference type="ARBA" id="ARBA00022552"/>
    </source>
</evidence>
<evidence type="ECO:0000256" key="5">
    <source>
        <dbReference type="ARBA" id="ARBA00022737"/>
    </source>
</evidence>
<dbReference type="GO" id="GO:0005730">
    <property type="term" value="C:nucleolus"/>
    <property type="evidence" value="ECO:0007669"/>
    <property type="project" value="UniProtKB-SubCell"/>
</dbReference>
<dbReference type="InterPro" id="IPR001680">
    <property type="entry name" value="WD40_rpt"/>
</dbReference>
<dbReference type="InterPro" id="IPR018983">
    <property type="entry name" value="U3_snoRNA-assocProt_15_C"/>
</dbReference>
<proteinExistence type="predicted"/>
<dbReference type="InterPro" id="IPR015943">
    <property type="entry name" value="WD40/YVTN_repeat-like_dom_sf"/>
</dbReference>
<dbReference type="PROSITE" id="PS50082">
    <property type="entry name" value="WD_REPEATS_2"/>
    <property type="match status" value="3"/>
</dbReference>
<dbReference type="AlphaFoldDB" id="A0A7R9AKT9"/>
<dbReference type="GO" id="GO:0045943">
    <property type="term" value="P:positive regulation of transcription by RNA polymerase I"/>
    <property type="evidence" value="ECO:0007669"/>
    <property type="project" value="TreeGrafter"/>
</dbReference>
<feature type="region of interest" description="Disordered" evidence="9">
    <location>
        <begin position="308"/>
        <end position="327"/>
    </location>
</feature>
<dbReference type="CDD" id="cd00200">
    <property type="entry name" value="WD40"/>
    <property type="match status" value="1"/>
</dbReference>
<dbReference type="PANTHER" id="PTHR19924:SF26">
    <property type="entry name" value="U3 SMALL NUCLEOLAR RNA-ASSOCIATED PROTEIN 15 HOMOLOG"/>
    <property type="match status" value="1"/>
</dbReference>